<organism evidence="8 9">
    <name type="scientific">Gracilimonas halophila</name>
    <dbReference type="NCBI Taxonomy" id="1834464"/>
    <lineage>
        <taxon>Bacteria</taxon>
        <taxon>Pseudomonadati</taxon>
        <taxon>Balneolota</taxon>
        <taxon>Balneolia</taxon>
        <taxon>Balneolales</taxon>
        <taxon>Balneolaceae</taxon>
        <taxon>Gracilimonas</taxon>
    </lineage>
</organism>
<accession>A0ABW5JFY0</accession>
<keyword evidence="3" id="KW-0378">Hydrolase</keyword>
<dbReference type="PROSITE" id="PS51318">
    <property type="entry name" value="TAT"/>
    <property type="match status" value="1"/>
</dbReference>
<dbReference type="InterPro" id="IPR050463">
    <property type="entry name" value="Gfo/Idh/MocA_oxidrdct_glycsds"/>
</dbReference>
<dbReference type="SUPFAM" id="SSF55347">
    <property type="entry name" value="Glyceraldehyde-3-phosphate dehydrogenase-like, C-terminal domain"/>
    <property type="match status" value="1"/>
</dbReference>
<comment type="cofactor">
    <cofactor evidence="1">
        <name>NAD(+)</name>
        <dbReference type="ChEBI" id="CHEBI:57540"/>
    </cofactor>
</comment>
<dbReference type="InterPro" id="IPR006311">
    <property type="entry name" value="TAT_signal"/>
</dbReference>
<dbReference type="EMBL" id="JBHULI010000001">
    <property type="protein sequence ID" value="MFD2530917.1"/>
    <property type="molecule type" value="Genomic_DNA"/>
</dbReference>
<dbReference type="Gene3D" id="3.30.360.10">
    <property type="entry name" value="Dihydrodipicolinate Reductase, domain 2"/>
    <property type="match status" value="1"/>
</dbReference>
<dbReference type="Gene3D" id="3.40.50.720">
    <property type="entry name" value="NAD(P)-binding Rossmann-like Domain"/>
    <property type="match status" value="1"/>
</dbReference>
<evidence type="ECO:0000259" key="6">
    <source>
        <dbReference type="Pfam" id="PF01408"/>
    </source>
</evidence>
<dbReference type="InterPro" id="IPR049303">
    <property type="entry name" value="Glyco_hydro_109_C"/>
</dbReference>
<keyword evidence="5" id="KW-0326">Glycosidase</keyword>
<evidence type="ECO:0000256" key="5">
    <source>
        <dbReference type="ARBA" id="ARBA00023295"/>
    </source>
</evidence>
<evidence type="ECO:0000313" key="8">
    <source>
        <dbReference type="EMBL" id="MFD2530917.1"/>
    </source>
</evidence>
<proteinExistence type="inferred from homology"/>
<dbReference type="PANTHER" id="PTHR43818">
    <property type="entry name" value="BCDNA.GH03377"/>
    <property type="match status" value="1"/>
</dbReference>
<name>A0ABW5JFY0_9BACT</name>
<comment type="caution">
    <text evidence="8">The sequence shown here is derived from an EMBL/GenBank/DDBJ whole genome shotgun (WGS) entry which is preliminary data.</text>
</comment>
<dbReference type="PANTHER" id="PTHR43818:SF1">
    <property type="entry name" value="GLYCOSYL HYDROLASE FAMILY 109 PROTEIN"/>
    <property type="match status" value="1"/>
</dbReference>
<comment type="similarity">
    <text evidence="2">Belongs to the Gfo/Idh/MocA family. Glycosyl hydrolase 109 subfamily.</text>
</comment>
<gene>
    <name evidence="8" type="ORF">ACFSVN_00490</name>
</gene>
<dbReference type="RefSeq" id="WP_390296964.1">
    <property type="nucleotide sequence ID" value="NZ_JBHULI010000001.1"/>
</dbReference>
<evidence type="ECO:0000259" key="7">
    <source>
        <dbReference type="Pfam" id="PF21252"/>
    </source>
</evidence>
<dbReference type="InterPro" id="IPR036291">
    <property type="entry name" value="NAD(P)-bd_dom_sf"/>
</dbReference>
<evidence type="ECO:0000313" key="9">
    <source>
        <dbReference type="Proteomes" id="UP001597460"/>
    </source>
</evidence>
<keyword evidence="4" id="KW-0520">NAD</keyword>
<dbReference type="Proteomes" id="UP001597460">
    <property type="component" value="Unassembled WGS sequence"/>
</dbReference>
<evidence type="ECO:0000256" key="3">
    <source>
        <dbReference type="ARBA" id="ARBA00022801"/>
    </source>
</evidence>
<feature type="domain" description="Gfo/Idh/MocA-like oxidoreductase N-terminal" evidence="6">
    <location>
        <begin position="38"/>
        <end position="162"/>
    </location>
</feature>
<evidence type="ECO:0000256" key="1">
    <source>
        <dbReference type="ARBA" id="ARBA00001911"/>
    </source>
</evidence>
<dbReference type="SUPFAM" id="SSF51735">
    <property type="entry name" value="NAD(P)-binding Rossmann-fold domains"/>
    <property type="match status" value="1"/>
</dbReference>
<evidence type="ECO:0000256" key="2">
    <source>
        <dbReference type="ARBA" id="ARBA00009329"/>
    </source>
</evidence>
<feature type="domain" description="Glycosyl hydrolase 109 C-terminal" evidence="7">
    <location>
        <begin position="175"/>
        <end position="356"/>
    </location>
</feature>
<dbReference type="Pfam" id="PF01408">
    <property type="entry name" value="GFO_IDH_MocA"/>
    <property type="match status" value="1"/>
</dbReference>
<sequence>MGDFTRRKFLQSASVLAAGTFTLPSFVRASSLGTMNDVRIGFIGTGLRGRNHVNNILSYEGVHCPAICDIDPEAITKTKDIFRNKGKDLPKVYTGNDHAYLEMLEKEDLDGVIIATNWKWHTPMSLAAMRNGVYTGVEVSGAFSVDECWELVRTHQQTGTHLFFLENVNYRRDVLAVLNMVRDNVFGELLHLRGGYQHDLRQVKFNDGQGGLKFGKDSYGEARWRTEHSIRRNGELYPTHGLGPLNAMLDVNRGNRLTSISSFATKAKGLNQFVLDHPDGGEDHPYENIDWKLGDIVTSHISTANGETIILTHDTNLPRPYSLGFRVQGVKGLAQFDYHTRRVHVEGVSENHQWDEWKEWFEKYDHELWRKYGEIAIDGGHGGMDYFLDRAFVESVKASAPAVIDVYDAAVMRVITPLSEVSIREGGTPQEIPDFTDGNWIHREPVFALGDW</sequence>
<evidence type="ECO:0000256" key="4">
    <source>
        <dbReference type="ARBA" id="ARBA00023027"/>
    </source>
</evidence>
<reference evidence="9" key="1">
    <citation type="journal article" date="2019" name="Int. J. Syst. Evol. Microbiol.">
        <title>The Global Catalogue of Microorganisms (GCM) 10K type strain sequencing project: providing services to taxonomists for standard genome sequencing and annotation.</title>
        <authorList>
            <consortium name="The Broad Institute Genomics Platform"/>
            <consortium name="The Broad Institute Genome Sequencing Center for Infectious Disease"/>
            <person name="Wu L."/>
            <person name="Ma J."/>
        </authorList>
    </citation>
    <scope>NUCLEOTIDE SEQUENCE [LARGE SCALE GENOMIC DNA]</scope>
    <source>
        <strain evidence="9">KCTC 52042</strain>
    </source>
</reference>
<dbReference type="InterPro" id="IPR000683">
    <property type="entry name" value="Gfo/Idh/MocA-like_OxRdtase_N"/>
</dbReference>
<dbReference type="Pfam" id="PF21252">
    <property type="entry name" value="Glyco_hydro_109_C"/>
    <property type="match status" value="1"/>
</dbReference>
<keyword evidence="9" id="KW-1185">Reference proteome</keyword>
<protein>
    <submittedName>
        <fullName evidence="8">Gfo/Idh/MocA family protein</fullName>
    </submittedName>
</protein>